<evidence type="ECO:0000313" key="14">
    <source>
        <dbReference type="Proteomes" id="UP000694871"/>
    </source>
</evidence>
<dbReference type="RefSeq" id="XP_015273631.1">
    <property type="nucleotide sequence ID" value="XM_015418145.1"/>
</dbReference>
<accession>A0ABM1KIU4</accession>
<evidence type="ECO:0000256" key="1">
    <source>
        <dbReference type="ARBA" id="ARBA00004609"/>
    </source>
</evidence>
<keyword evidence="4 12" id="KW-0336">GPI-anchor</keyword>
<name>A0ABM1KIU4_GEKJA</name>
<proteinExistence type="inferred from homology"/>
<comment type="subcellular location">
    <subcellularLocation>
        <location evidence="1 12">Cell membrane</location>
        <topology evidence="1 12">Lipid-anchor</topology>
        <topology evidence="1 12">GPI-anchor</topology>
    </subcellularLocation>
</comment>
<evidence type="ECO:0000313" key="15">
    <source>
        <dbReference type="RefSeq" id="XP_015273631.1"/>
    </source>
</evidence>
<evidence type="ECO:0000256" key="9">
    <source>
        <dbReference type="ARBA" id="ARBA00023207"/>
    </source>
</evidence>
<evidence type="ECO:0000256" key="2">
    <source>
        <dbReference type="ARBA" id="ARBA00010260"/>
    </source>
</evidence>
<evidence type="ECO:0000256" key="8">
    <source>
        <dbReference type="ARBA" id="ARBA00023180"/>
    </source>
</evidence>
<feature type="compositionally biased region" description="Basic and acidic residues" evidence="13">
    <location>
        <begin position="95"/>
        <end position="119"/>
    </location>
</feature>
<evidence type="ECO:0000256" key="7">
    <source>
        <dbReference type="ARBA" id="ARBA00023136"/>
    </source>
</evidence>
<feature type="compositionally biased region" description="Basic and acidic residues" evidence="13">
    <location>
        <begin position="53"/>
        <end position="65"/>
    </location>
</feature>
<keyword evidence="8" id="KW-0325">Glycoprotein</keyword>
<evidence type="ECO:0000256" key="10">
    <source>
        <dbReference type="ARBA" id="ARBA00023288"/>
    </source>
</evidence>
<evidence type="ECO:0000256" key="5">
    <source>
        <dbReference type="ARBA" id="ARBA00022729"/>
    </source>
</evidence>
<evidence type="ECO:0000256" key="3">
    <source>
        <dbReference type="ARBA" id="ARBA00022475"/>
    </source>
</evidence>
<keyword evidence="6 12" id="KW-0654">Proteoglycan</keyword>
<evidence type="ECO:0000256" key="13">
    <source>
        <dbReference type="SAM" id="MobiDB-lite"/>
    </source>
</evidence>
<gene>
    <name evidence="15" type="primary">LOC107116252</name>
</gene>
<keyword evidence="3" id="KW-1003">Cell membrane</keyword>
<comment type="function">
    <text evidence="12">Cell surface proteoglycan.</text>
</comment>
<dbReference type="Pfam" id="PF01153">
    <property type="entry name" value="Glypican"/>
    <property type="match status" value="1"/>
</dbReference>
<feature type="compositionally biased region" description="Acidic residues" evidence="13">
    <location>
        <begin position="78"/>
        <end position="89"/>
    </location>
</feature>
<dbReference type="InterPro" id="IPR001863">
    <property type="entry name" value="Glypican"/>
</dbReference>
<dbReference type="PANTHER" id="PTHR10822">
    <property type="entry name" value="GLYPICAN"/>
    <property type="match status" value="1"/>
</dbReference>
<evidence type="ECO:0000256" key="6">
    <source>
        <dbReference type="ARBA" id="ARBA00022974"/>
    </source>
</evidence>
<feature type="region of interest" description="Disordered" evidence="13">
    <location>
        <begin position="53"/>
        <end position="119"/>
    </location>
</feature>
<protein>
    <submittedName>
        <fullName evidence="15">Glypican-5-like</fullName>
    </submittedName>
</protein>
<keyword evidence="10 12" id="KW-0449">Lipoprotein</keyword>
<evidence type="ECO:0000256" key="4">
    <source>
        <dbReference type="ARBA" id="ARBA00022622"/>
    </source>
</evidence>
<keyword evidence="9 12" id="KW-0357">Heparan sulfate</keyword>
<dbReference type="Proteomes" id="UP000694871">
    <property type="component" value="Unplaced"/>
</dbReference>
<keyword evidence="14" id="KW-1185">Reference proteome</keyword>
<sequence>MGPVGAIAGSYTSRVVTNGLKAQINNPELKVRALDPHIRTLIDKLQHFNQLESDKTNLKSERWASRESGSGGGRSEEMESSGDCDDEDGCQGSGEKSRTTDDLRANSGDRNESSATVKKADSTDTIIVKLKENRGNQVMDNRVSTTLLFTITALAVLWHSLL</sequence>
<keyword evidence="7 12" id="KW-0472">Membrane</keyword>
<evidence type="ECO:0000256" key="11">
    <source>
        <dbReference type="RuleBase" id="RU003518"/>
    </source>
</evidence>
<evidence type="ECO:0000256" key="12">
    <source>
        <dbReference type="RuleBase" id="RU003519"/>
    </source>
</evidence>
<dbReference type="PANTHER" id="PTHR10822:SF19">
    <property type="entry name" value="GLYPICAN-5"/>
    <property type="match status" value="1"/>
</dbReference>
<comment type="similarity">
    <text evidence="2 11">Belongs to the glypican family.</text>
</comment>
<reference evidence="15" key="1">
    <citation type="submission" date="2025-08" db="UniProtKB">
        <authorList>
            <consortium name="RefSeq"/>
        </authorList>
    </citation>
    <scope>IDENTIFICATION</scope>
</reference>
<dbReference type="GeneID" id="107116252"/>
<keyword evidence="5" id="KW-0732">Signal</keyword>
<organism evidence="14 15">
    <name type="scientific">Gekko japonicus</name>
    <name type="common">Schlegel's Japanese gecko</name>
    <dbReference type="NCBI Taxonomy" id="146911"/>
    <lineage>
        <taxon>Eukaryota</taxon>
        <taxon>Metazoa</taxon>
        <taxon>Chordata</taxon>
        <taxon>Craniata</taxon>
        <taxon>Vertebrata</taxon>
        <taxon>Euteleostomi</taxon>
        <taxon>Lepidosauria</taxon>
        <taxon>Squamata</taxon>
        <taxon>Bifurcata</taxon>
        <taxon>Gekkota</taxon>
        <taxon>Gekkonidae</taxon>
        <taxon>Gekkoninae</taxon>
        <taxon>Gekko</taxon>
    </lineage>
</organism>